<organism evidence="2 3">
    <name type="scientific">Macrosiphum euphorbiae</name>
    <name type="common">potato aphid</name>
    <dbReference type="NCBI Taxonomy" id="13131"/>
    <lineage>
        <taxon>Eukaryota</taxon>
        <taxon>Metazoa</taxon>
        <taxon>Ecdysozoa</taxon>
        <taxon>Arthropoda</taxon>
        <taxon>Hexapoda</taxon>
        <taxon>Insecta</taxon>
        <taxon>Pterygota</taxon>
        <taxon>Neoptera</taxon>
        <taxon>Paraneoptera</taxon>
        <taxon>Hemiptera</taxon>
        <taxon>Sternorrhyncha</taxon>
        <taxon>Aphidomorpha</taxon>
        <taxon>Aphidoidea</taxon>
        <taxon>Aphididae</taxon>
        <taxon>Macrosiphini</taxon>
        <taxon>Macrosiphum</taxon>
    </lineage>
</organism>
<feature type="compositionally biased region" description="Polar residues" evidence="1">
    <location>
        <begin position="1"/>
        <end position="11"/>
    </location>
</feature>
<gene>
    <name evidence="2" type="ORF">MEUPH1_LOCUS25697</name>
</gene>
<name>A0AAV0XW87_9HEMI</name>
<protein>
    <submittedName>
        <fullName evidence="2">Uncharacterized protein</fullName>
    </submittedName>
</protein>
<evidence type="ECO:0000313" key="3">
    <source>
        <dbReference type="Proteomes" id="UP001160148"/>
    </source>
</evidence>
<dbReference type="AlphaFoldDB" id="A0AAV0XW87"/>
<evidence type="ECO:0000256" key="1">
    <source>
        <dbReference type="SAM" id="MobiDB-lite"/>
    </source>
</evidence>
<proteinExistence type="predicted"/>
<sequence>METAQPITSSGAPGVQPHEPRPERSEELAVRLVISIIDLDRQSQYSAIQCYFRYNDHQCQLTTHLTRRSLTALRRGDRRTGCLLSSTGP</sequence>
<accession>A0AAV0XW87</accession>
<feature type="region of interest" description="Disordered" evidence="1">
    <location>
        <begin position="1"/>
        <end position="25"/>
    </location>
</feature>
<evidence type="ECO:0000313" key="2">
    <source>
        <dbReference type="EMBL" id="CAI6371727.1"/>
    </source>
</evidence>
<dbReference type="EMBL" id="CARXXK010001015">
    <property type="protein sequence ID" value="CAI6371727.1"/>
    <property type="molecule type" value="Genomic_DNA"/>
</dbReference>
<keyword evidence="3" id="KW-1185">Reference proteome</keyword>
<comment type="caution">
    <text evidence="2">The sequence shown here is derived from an EMBL/GenBank/DDBJ whole genome shotgun (WGS) entry which is preliminary data.</text>
</comment>
<reference evidence="2 3" key="1">
    <citation type="submission" date="2023-01" db="EMBL/GenBank/DDBJ databases">
        <authorList>
            <person name="Whitehead M."/>
        </authorList>
    </citation>
    <scope>NUCLEOTIDE SEQUENCE [LARGE SCALE GENOMIC DNA]</scope>
</reference>
<dbReference type="Proteomes" id="UP001160148">
    <property type="component" value="Unassembled WGS sequence"/>
</dbReference>